<organism evidence="3 4">
    <name type="scientific">Halococcus hamelinensis 100A6</name>
    <dbReference type="NCBI Taxonomy" id="1132509"/>
    <lineage>
        <taxon>Archaea</taxon>
        <taxon>Methanobacteriati</taxon>
        <taxon>Methanobacteriota</taxon>
        <taxon>Stenosarchaea group</taxon>
        <taxon>Halobacteria</taxon>
        <taxon>Halobacteriales</taxon>
        <taxon>Halococcaceae</taxon>
        <taxon>Halococcus</taxon>
    </lineage>
</organism>
<dbReference type="RefSeq" id="WP_007693979.1">
    <property type="nucleotide sequence ID" value="NZ_AJRK01000427.1"/>
</dbReference>
<sequence length="510" mass="55754">MNFIDVFRRTVRCHGDETAVIADRGTVTYDELNDRAGRLANALEERIPGERCAVLTHNGLAAVDSMIAGGKRGHGTVQLPYRAAPAELEAMLDTADASGLVFDDANADLARAVLARTDLDCAFRTGESPIERPLVEDYGTALDTAPDGEPDRAGNEYGVFFTSGTTSDPKALLFDQEQLWHGSTQVIMEMSIEETDRALVTTPWFHMVTTDAWILPHLQAGATLVLQPTFDPDVALEHIADHDLTGLLAVPTQLTAMIDAQTEAEHDVETLSYIRTGGSVVTPRLVRRASEHLTEGVYNTYGLTEGGPNLAFAHPSRQTDHTGTIGTESFMWELRVVETASPDELPDAESVVEPGGTGELLARGPAMTDGYLGDPPAAETLFVDGWLRTNDVVRLDEDGYLHVVDRVDNMVITGGENVYPQEIERVFEDHDAVRESVVFGRPDEEWGEALCAVISTTEAVTEAGLDAFCIDHDDLADFKRPRRYALTTEPLPRTDTGTLQRAVAIERFFE</sequence>
<dbReference type="AlphaFoldDB" id="M0LWW0"/>
<dbReference type="InterPro" id="IPR042099">
    <property type="entry name" value="ANL_N_sf"/>
</dbReference>
<dbReference type="InterPro" id="IPR000873">
    <property type="entry name" value="AMP-dep_synth/lig_dom"/>
</dbReference>
<evidence type="ECO:0000313" key="3">
    <source>
        <dbReference type="EMBL" id="EMA38047.1"/>
    </source>
</evidence>
<dbReference type="SUPFAM" id="SSF56801">
    <property type="entry name" value="Acetyl-CoA synthetase-like"/>
    <property type="match status" value="1"/>
</dbReference>
<dbReference type="GO" id="GO:0016878">
    <property type="term" value="F:acid-thiol ligase activity"/>
    <property type="evidence" value="ECO:0007669"/>
    <property type="project" value="UniProtKB-ARBA"/>
</dbReference>
<dbReference type="PATRIC" id="fig|1132509.6.peg.2592"/>
<protein>
    <submittedName>
        <fullName evidence="3">Long-chain-fatty-acid--CoA ligase</fullName>
    </submittedName>
</protein>
<dbReference type="InterPro" id="IPR050237">
    <property type="entry name" value="ATP-dep_AMP-bd_enzyme"/>
</dbReference>
<dbReference type="PANTHER" id="PTHR43767">
    <property type="entry name" value="LONG-CHAIN-FATTY-ACID--COA LIGASE"/>
    <property type="match status" value="1"/>
</dbReference>
<reference evidence="3 4" key="1">
    <citation type="journal article" date="2014" name="PLoS Genet.">
        <title>Phylogenetically driven sequencing of extremely halophilic archaea reveals strategies for static and dynamic osmo-response.</title>
        <authorList>
            <person name="Becker E.A."/>
            <person name="Seitzer P.M."/>
            <person name="Tritt A."/>
            <person name="Larsen D."/>
            <person name="Krusor M."/>
            <person name="Yao A.I."/>
            <person name="Wu D."/>
            <person name="Madern D."/>
            <person name="Eisen J.A."/>
            <person name="Darling A.E."/>
            <person name="Facciotti M.T."/>
        </authorList>
    </citation>
    <scope>NUCLEOTIDE SEQUENCE [LARGE SCALE GENOMIC DNA]</scope>
    <source>
        <strain evidence="3 4">100A6</strain>
    </source>
</reference>
<dbReference type="eggNOG" id="arCOG00856">
    <property type="taxonomic scope" value="Archaea"/>
</dbReference>
<accession>M0LWW0</accession>
<feature type="domain" description="AMP-binding enzyme C-terminal" evidence="2">
    <location>
        <begin position="422"/>
        <end position="497"/>
    </location>
</feature>
<proteinExistence type="predicted"/>
<dbReference type="InterPro" id="IPR045851">
    <property type="entry name" value="AMP-bd_C_sf"/>
</dbReference>
<dbReference type="Gene3D" id="3.40.50.12780">
    <property type="entry name" value="N-terminal domain of ligase-like"/>
    <property type="match status" value="1"/>
</dbReference>
<dbReference type="EMBL" id="AOMB01000032">
    <property type="protein sequence ID" value="EMA38047.1"/>
    <property type="molecule type" value="Genomic_DNA"/>
</dbReference>
<dbReference type="PANTHER" id="PTHR43767:SF1">
    <property type="entry name" value="NONRIBOSOMAL PEPTIDE SYNTHASE PES1 (EUROFUNG)-RELATED"/>
    <property type="match status" value="1"/>
</dbReference>
<dbReference type="Pfam" id="PF13193">
    <property type="entry name" value="AMP-binding_C"/>
    <property type="match status" value="1"/>
</dbReference>
<comment type="caution">
    <text evidence="3">The sequence shown here is derived from an EMBL/GenBank/DDBJ whole genome shotgun (WGS) entry which is preliminary data.</text>
</comment>
<dbReference type="Proteomes" id="UP000011566">
    <property type="component" value="Unassembled WGS sequence"/>
</dbReference>
<evidence type="ECO:0000259" key="2">
    <source>
        <dbReference type="Pfam" id="PF13193"/>
    </source>
</evidence>
<name>M0LWW0_9EURY</name>
<feature type="domain" description="AMP-dependent synthetase/ligase" evidence="1">
    <location>
        <begin position="7"/>
        <end position="372"/>
    </location>
</feature>
<dbReference type="InterPro" id="IPR020845">
    <property type="entry name" value="AMP-binding_CS"/>
</dbReference>
<dbReference type="Gene3D" id="3.30.300.30">
    <property type="match status" value="1"/>
</dbReference>
<keyword evidence="3" id="KW-0436">Ligase</keyword>
<keyword evidence="4" id="KW-1185">Reference proteome</keyword>
<evidence type="ECO:0000313" key="4">
    <source>
        <dbReference type="Proteomes" id="UP000011566"/>
    </source>
</evidence>
<dbReference type="InterPro" id="IPR025110">
    <property type="entry name" value="AMP-bd_C"/>
</dbReference>
<dbReference type="PROSITE" id="PS00455">
    <property type="entry name" value="AMP_BINDING"/>
    <property type="match status" value="1"/>
</dbReference>
<evidence type="ECO:0000259" key="1">
    <source>
        <dbReference type="Pfam" id="PF00501"/>
    </source>
</evidence>
<dbReference type="Pfam" id="PF00501">
    <property type="entry name" value="AMP-binding"/>
    <property type="match status" value="1"/>
</dbReference>
<gene>
    <name evidence="3" type="ORF">C447_11440</name>
</gene>
<dbReference type="OrthoDB" id="193284at2157"/>